<gene>
    <name evidence="2" type="primary">INP1</name>
</gene>
<name>A0A8D7ZUW3_ESCCA</name>
<proteinExistence type="evidence at transcript level"/>
<dbReference type="Pfam" id="PF14144">
    <property type="entry name" value="DOG1"/>
    <property type="match status" value="1"/>
</dbReference>
<protein>
    <submittedName>
        <fullName evidence="2">Protein Inaperturate Pollen1</fullName>
    </submittedName>
</protein>
<dbReference type="PROSITE" id="PS51806">
    <property type="entry name" value="DOG1"/>
    <property type="match status" value="1"/>
</dbReference>
<reference evidence="2" key="1">
    <citation type="submission" date="2021-05" db="EMBL/GenBank/DDBJ databases">
        <authorList>
            <person name="Mazuecos Aguilera I."/>
        </authorList>
    </citation>
    <scope>NUCLEOTIDE SEQUENCE</scope>
    <source>
        <tissue evidence="2">Anthers</tissue>
    </source>
</reference>
<dbReference type="EMBL" id="OU070349">
    <property type="protein sequence ID" value="CAG6443357.1"/>
    <property type="molecule type" value="mRNA"/>
</dbReference>
<dbReference type="InterPro" id="IPR025422">
    <property type="entry name" value="TGA_domain"/>
</dbReference>
<evidence type="ECO:0000259" key="1">
    <source>
        <dbReference type="PROSITE" id="PS51806"/>
    </source>
</evidence>
<dbReference type="GO" id="GO:0043565">
    <property type="term" value="F:sequence-specific DNA binding"/>
    <property type="evidence" value="ECO:0007669"/>
    <property type="project" value="InterPro"/>
</dbReference>
<feature type="domain" description="DOG1" evidence="1">
    <location>
        <begin position="14"/>
        <end position="253"/>
    </location>
</feature>
<dbReference type="PANTHER" id="PTHR46354">
    <property type="entry name" value="DOG1 DOMAIN-CONTAINING PROTEIN"/>
    <property type="match status" value="1"/>
</dbReference>
<accession>A0A8D7ZUW3</accession>
<dbReference type="PANTHER" id="PTHR46354:SF9">
    <property type="entry name" value="PROTEIN INAPERTURATE POLLEN1"/>
    <property type="match status" value="1"/>
</dbReference>
<evidence type="ECO:0000313" key="2">
    <source>
        <dbReference type="EMBL" id="CAG6443357.1"/>
    </source>
</evidence>
<sequence length="262" mass="30445">MIKAAARFGRKKSTRLFKDFYLEWIETLKTNLLPLLRRSILVSSSNQLSTHVQMIQHHFQNYYLTLDLAASEDVSQILFPIWRNSLEKPFLWVGDFHPNLFTNLLRSFLNNNNSSDEEIDDTHIEKSSNFPLVWKYPSKNLMNKIEQIECGLRSMVPTLVTRYRKSQSKFLDKCGLNWINCESKQEILKTVEKDLMVEIEELVGVFLDANRLRRSVLTEIIGATDIYQAALYLEGLAQFFVGFSDGELLHEFEQCKIPLSGI</sequence>
<dbReference type="AlphaFoldDB" id="A0A8D7ZUW3"/>
<organism evidence="2">
    <name type="scientific">Eschscholzia californica</name>
    <name type="common">California poppy</name>
    <dbReference type="NCBI Taxonomy" id="3467"/>
    <lineage>
        <taxon>Eukaryota</taxon>
        <taxon>Viridiplantae</taxon>
        <taxon>Streptophyta</taxon>
        <taxon>Embryophyta</taxon>
        <taxon>Tracheophyta</taxon>
        <taxon>Spermatophyta</taxon>
        <taxon>Magnoliopsida</taxon>
        <taxon>Ranunculales</taxon>
        <taxon>Papaveraceae</taxon>
        <taxon>Papaveroideae</taxon>
        <taxon>Eschscholzia</taxon>
    </lineage>
</organism>
<dbReference type="GO" id="GO:0006351">
    <property type="term" value="P:DNA-templated transcription"/>
    <property type="evidence" value="ECO:0007669"/>
    <property type="project" value="InterPro"/>
</dbReference>
<dbReference type="InterPro" id="IPR051886">
    <property type="entry name" value="Seed_Dev/Stress_Resp_Reg"/>
</dbReference>